<evidence type="ECO:0000256" key="7">
    <source>
        <dbReference type="ARBA" id="ARBA00023239"/>
    </source>
</evidence>
<comment type="caution">
    <text evidence="15">The sequence shown here is derived from an EMBL/GenBank/DDBJ whole genome shotgun (WGS) entry which is preliminary data.</text>
</comment>
<sequence>MRLLHTMIRVSDLDKSVEFYTKVLGMKELRRSENTEYRYTLAFVGYGDEKDNAVIELTYNWDTDSYDHGNAFGHLAIEYDDIYAACDEIKALGGVVSREPGPVKGGTTEIAFVKDPDGYSIELIQNKFK</sequence>
<keyword evidence="6" id="KW-0479">Metal-binding</keyword>
<dbReference type="PROSITE" id="PS00934">
    <property type="entry name" value="GLYOXALASE_I_1"/>
    <property type="match status" value="1"/>
</dbReference>
<comment type="cofactor">
    <cofactor evidence="1">
        <name>Ni(2+)</name>
        <dbReference type="ChEBI" id="CHEBI:49786"/>
    </cofactor>
</comment>
<proteinExistence type="inferred from homology"/>
<keyword evidence="16" id="KW-1185">Reference proteome</keyword>
<feature type="domain" description="VOC" evidence="14">
    <location>
        <begin position="2"/>
        <end position="126"/>
    </location>
</feature>
<evidence type="ECO:0000256" key="6">
    <source>
        <dbReference type="ARBA" id="ARBA00022723"/>
    </source>
</evidence>
<reference evidence="15 16" key="1">
    <citation type="submission" date="2023-12" db="EMBL/GenBank/DDBJ databases">
        <title>Friends and Foes: Symbiotic and Algicidal bacterial influence on Karenia brevis blooms.</title>
        <authorList>
            <person name="Fei C."/>
            <person name="Mohamed A.R."/>
            <person name="Booker A."/>
            <person name="Arshad M."/>
            <person name="Klass S."/>
            <person name="Ahn S."/>
            <person name="Gilbert P.M."/>
            <person name="Heil C.A."/>
            <person name="Martinez J.M."/>
            <person name="Amin S.A."/>
        </authorList>
    </citation>
    <scope>NUCLEOTIDE SEQUENCE [LARGE SCALE GENOMIC DNA]</scope>
    <source>
        <strain evidence="15 16">CE15</strain>
    </source>
</reference>
<evidence type="ECO:0000256" key="2">
    <source>
        <dbReference type="ARBA" id="ARBA00005008"/>
    </source>
</evidence>
<accession>A0ABU8ES07</accession>
<dbReference type="InterPro" id="IPR037523">
    <property type="entry name" value="VOC_core"/>
</dbReference>
<protein>
    <recommendedName>
        <fullName evidence="4">lactoylglutathione lyase</fullName>
        <ecNumber evidence="4">4.4.1.5</ecNumber>
    </recommendedName>
    <alternativeName>
        <fullName evidence="10">Aldoketomutase</fullName>
    </alternativeName>
    <alternativeName>
        <fullName evidence="9">Glyoxalase I</fullName>
    </alternativeName>
    <alternativeName>
        <fullName evidence="8">Ketone-aldehyde mutase</fullName>
    </alternativeName>
    <alternativeName>
        <fullName evidence="11">Methylglyoxalase</fullName>
    </alternativeName>
    <alternativeName>
        <fullName evidence="12">S-D-lactoylglutathione methylglyoxal lyase</fullName>
    </alternativeName>
</protein>
<dbReference type="InterPro" id="IPR004361">
    <property type="entry name" value="Glyoxalase_1"/>
</dbReference>
<dbReference type="Gene3D" id="3.10.180.10">
    <property type="entry name" value="2,3-Dihydroxybiphenyl 1,2-Dioxygenase, domain 1"/>
    <property type="match status" value="1"/>
</dbReference>
<dbReference type="CDD" id="cd16358">
    <property type="entry name" value="GlxI_Ni"/>
    <property type="match status" value="1"/>
</dbReference>
<evidence type="ECO:0000256" key="8">
    <source>
        <dbReference type="ARBA" id="ARBA00030291"/>
    </source>
</evidence>
<dbReference type="PANTHER" id="PTHR46036:SF5">
    <property type="entry name" value="LACTOYLGLUTATHIONE LYASE"/>
    <property type="match status" value="1"/>
</dbReference>
<dbReference type="InterPro" id="IPR004360">
    <property type="entry name" value="Glyas_Fos-R_dOase_dom"/>
</dbReference>
<evidence type="ECO:0000256" key="5">
    <source>
        <dbReference type="ARBA" id="ARBA00022596"/>
    </source>
</evidence>
<evidence type="ECO:0000313" key="16">
    <source>
        <dbReference type="Proteomes" id="UP001382455"/>
    </source>
</evidence>
<dbReference type="InterPro" id="IPR018146">
    <property type="entry name" value="Glyoxalase_1_CS"/>
</dbReference>
<name>A0ABU8ES07_9GAMM</name>
<dbReference type="PROSITE" id="PS51819">
    <property type="entry name" value="VOC"/>
    <property type="match status" value="1"/>
</dbReference>
<organism evidence="15 16">
    <name type="scientific">Pseudoalteromonas spongiae</name>
    <dbReference type="NCBI Taxonomy" id="298657"/>
    <lineage>
        <taxon>Bacteria</taxon>
        <taxon>Pseudomonadati</taxon>
        <taxon>Pseudomonadota</taxon>
        <taxon>Gammaproteobacteria</taxon>
        <taxon>Alteromonadales</taxon>
        <taxon>Pseudoalteromonadaceae</taxon>
        <taxon>Pseudoalteromonas</taxon>
    </lineage>
</organism>
<comment type="pathway">
    <text evidence="2">Secondary metabolite metabolism; methylglyoxal degradation; (R)-lactate from methylglyoxal: step 1/2.</text>
</comment>
<dbReference type="NCBIfam" id="TIGR00068">
    <property type="entry name" value="glyox_I"/>
    <property type="match status" value="1"/>
</dbReference>
<comment type="catalytic activity">
    <reaction evidence="13">
        <text>(R)-S-lactoylglutathione = methylglyoxal + glutathione</text>
        <dbReference type="Rhea" id="RHEA:19069"/>
        <dbReference type="ChEBI" id="CHEBI:17158"/>
        <dbReference type="ChEBI" id="CHEBI:57474"/>
        <dbReference type="ChEBI" id="CHEBI:57925"/>
        <dbReference type="EC" id="4.4.1.5"/>
    </reaction>
</comment>
<evidence type="ECO:0000256" key="1">
    <source>
        <dbReference type="ARBA" id="ARBA00001967"/>
    </source>
</evidence>
<dbReference type="EMBL" id="JBAWKS010000001">
    <property type="protein sequence ID" value="MEI4549749.1"/>
    <property type="molecule type" value="Genomic_DNA"/>
</dbReference>
<evidence type="ECO:0000313" key="15">
    <source>
        <dbReference type="EMBL" id="MEI4549749.1"/>
    </source>
</evidence>
<dbReference type="SUPFAM" id="SSF54593">
    <property type="entry name" value="Glyoxalase/Bleomycin resistance protein/Dihydroxybiphenyl dioxygenase"/>
    <property type="match status" value="1"/>
</dbReference>
<evidence type="ECO:0000256" key="11">
    <source>
        <dbReference type="ARBA" id="ARBA00032460"/>
    </source>
</evidence>
<keyword evidence="5" id="KW-0533">Nickel</keyword>
<evidence type="ECO:0000256" key="9">
    <source>
        <dbReference type="ARBA" id="ARBA00030537"/>
    </source>
</evidence>
<dbReference type="EC" id="4.4.1.5" evidence="4"/>
<dbReference type="RefSeq" id="WP_336435190.1">
    <property type="nucleotide sequence ID" value="NZ_JBAWKS010000001.1"/>
</dbReference>
<dbReference type="GO" id="GO:0004462">
    <property type="term" value="F:lactoylglutathione lyase activity"/>
    <property type="evidence" value="ECO:0007669"/>
    <property type="project" value="UniProtKB-EC"/>
</dbReference>
<dbReference type="PANTHER" id="PTHR46036">
    <property type="entry name" value="LACTOYLGLUTATHIONE LYASE"/>
    <property type="match status" value="1"/>
</dbReference>
<evidence type="ECO:0000256" key="4">
    <source>
        <dbReference type="ARBA" id="ARBA00012081"/>
    </source>
</evidence>
<dbReference type="Proteomes" id="UP001382455">
    <property type="component" value="Unassembled WGS sequence"/>
</dbReference>
<dbReference type="InterPro" id="IPR029068">
    <property type="entry name" value="Glyas_Bleomycin-R_OHBP_Dase"/>
</dbReference>
<evidence type="ECO:0000256" key="13">
    <source>
        <dbReference type="ARBA" id="ARBA00048273"/>
    </source>
</evidence>
<evidence type="ECO:0000256" key="12">
    <source>
        <dbReference type="ARBA" id="ARBA00033298"/>
    </source>
</evidence>
<dbReference type="Pfam" id="PF00903">
    <property type="entry name" value="Glyoxalase"/>
    <property type="match status" value="1"/>
</dbReference>
<evidence type="ECO:0000259" key="14">
    <source>
        <dbReference type="PROSITE" id="PS51819"/>
    </source>
</evidence>
<evidence type="ECO:0000256" key="3">
    <source>
        <dbReference type="ARBA" id="ARBA00010363"/>
    </source>
</evidence>
<comment type="similarity">
    <text evidence="3">Belongs to the glyoxalase I family.</text>
</comment>
<gene>
    <name evidence="15" type="primary">gloA</name>
    <name evidence="15" type="ORF">WAE96_08585</name>
</gene>
<evidence type="ECO:0000256" key="10">
    <source>
        <dbReference type="ARBA" id="ARBA00030892"/>
    </source>
</evidence>
<keyword evidence="7 15" id="KW-0456">Lyase</keyword>